<proteinExistence type="inferred from homology"/>
<organism evidence="5 6">
    <name type="scientific">Lophiotrema nucula</name>
    <dbReference type="NCBI Taxonomy" id="690887"/>
    <lineage>
        <taxon>Eukaryota</taxon>
        <taxon>Fungi</taxon>
        <taxon>Dikarya</taxon>
        <taxon>Ascomycota</taxon>
        <taxon>Pezizomycotina</taxon>
        <taxon>Dothideomycetes</taxon>
        <taxon>Pleosporomycetidae</taxon>
        <taxon>Pleosporales</taxon>
        <taxon>Lophiotremataceae</taxon>
        <taxon>Lophiotrema</taxon>
    </lineage>
</organism>
<dbReference type="Gene3D" id="3.10.490.10">
    <property type="entry name" value="Gamma-glutamyl cyclotransferase-like"/>
    <property type="match status" value="1"/>
</dbReference>
<dbReference type="Pfam" id="PF06094">
    <property type="entry name" value="GGACT"/>
    <property type="match status" value="1"/>
</dbReference>
<dbReference type="Proteomes" id="UP000799770">
    <property type="component" value="Unassembled WGS sequence"/>
</dbReference>
<sequence length="256" mass="28725">MDYFDDLGKEAVNAFNELDGSDSTYRDLPTNAPGAVSADIKSLIQFCKLNLSSKTLKRRPRNPAHYVFKLGGPLSTPAQLNATSCLLTQPRITDGEDDFGGAQFCQVASEEKEALQQWLTHRPSTTNGIYKPRQEQYPVTYFFYGTLADPRRLARLFNCLSTSHALALERAIVKDGALRTWGKKYFALVDHPGSEVEGWALKVQSEEEEDALRVYETARYEVVRAKIELKGGDREGEVLCGCTFRFAGWEDELDPL</sequence>
<dbReference type="InterPro" id="IPR036568">
    <property type="entry name" value="GGCT-like_sf"/>
</dbReference>
<dbReference type="GO" id="GO:0016740">
    <property type="term" value="F:transferase activity"/>
    <property type="evidence" value="ECO:0007669"/>
    <property type="project" value="UniProtKB-KW"/>
</dbReference>
<reference evidence="5" key="1">
    <citation type="journal article" date="2020" name="Stud. Mycol.">
        <title>101 Dothideomycetes genomes: a test case for predicting lifestyles and emergence of pathogens.</title>
        <authorList>
            <person name="Haridas S."/>
            <person name="Albert R."/>
            <person name="Binder M."/>
            <person name="Bloem J."/>
            <person name="Labutti K."/>
            <person name="Salamov A."/>
            <person name="Andreopoulos B."/>
            <person name="Baker S."/>
            <person name="Barry K."/>
            <person name="Bills G."/>
            <person name="Bluhm B."/>
            <person name="Cannon C."/>
            <person name="Castanera R."/>
            <person name="Culley D."/>
            <person name="Daum C."/>
            <person name="Ezra D."/>
            <person name="Gonzalez J."/>
            <person name="Henrissat B."/>
            <person name="Kuo A."/>
            <person name="Liang C."/>
            <person name="Lipzen A."/>
            <person name="Lutzoni F."/>
            <person name="Magnuson J."/>
            <person name="Mondo S."/>
            <person name="Nolan M."/>
            <person name="Ohm R."/>
            <person name="Pangilinan J."/>
            <person name="Park H.-J."/>
            <person name="Ramirez L."/>
            <person name="Alfaro M."/>
            <person name="Sun H."/>
            <person name="Tritt A."/>
            <person name="Yoshinaga Y."/>
            <person name="Zwiers L.-H."/>
            <person name="Turgeon B."/>
            <person name="Goodwin S."/>
            <person name="Spatafora J."/>
            <person name="Crous P."/>
            <person name="Grigoriev I."/>
        </authorList>
    </citation>
    <scope>NUCLEOTIDE SEQUENCE</scope>
    <source>
        <strain evidence="5">CBS 627.86</strain>
    </source>
</reference>
<accession>A0A6A5ZTG0</accession>
<evidence type="ECO:0000313" key="5">
    <source>
        <dbReference type="EMBL" id="KAF2121541.1"/>
    </source>
</evidence>
<protein>
    <recommendedName>
        <fullName evidence="3">Putative gamma-glutamylcyclotransferase</fullName>
    </recommendedName>
</protein>
<evidence type="ECO:0000256" key="1">
    <source>
        <dbReference type="ARBA" id="ARBA00008861"/>
    </source>
</evidence>
<dbReference type="PANTHER" id="PTHR31544">
    <property type="entry name" value="AIG2-LIKE PROTEIN D"/>
    <property type="match status" value="1"/>
</dbReference>
<dbReference type="InterPro" id="IPR045038">
    <property type="entry name" value="AIG2-like"/>
</dbReference>
<keyword evidence="2" id="KW-0808">Transferase</keyword>
<evidence type="ECO:0000259" key="4">
    <source>
        <dbReference type="Pfam" id="PF06094"/>
    </source>
</evidence>
<evidence type="ECO:0000256" key="3">
    <source>
        <dbReference type="ARBA" id="ARBA00030602"/>
    </source>
</evidence>
<evidence type="ECO:0000256" key="2">
    <source>
        <dbReference type="ARBA" id="ARBA00022679"/>
    </source>
</evidence>
<dbReference type="EMBL" id="ML977312">
    <property type="protein sequence ID" value="KAF2121541.1"/>
    <property type="molecule type" value="Genomic_DNA"/>
</dbReference>
<dbReference type="PANTHER" id="PTHR31544:SF4">
    <property type="entry name" value="GAMMA-GLUTAMYLCYCLOTRANSFERASE-RELATED"/>
    <property type="match status" value="1"/>
</dbReference>
<dbReference type="InterPro" id="IPR013024">
    <property type="entry name" value="GGCT-like"/>
</dbReference>
<name>A0A6A5ZTG0_9PLEO</name>
<comment type="similarity">
    <text evidence="1">Belongs to the gamma-glutamylcyclotransferase family.</text>
</comment>
<feature type="domain" description="Gamma-glutamylcyclotransferase AIG2-like" evidence="4">
    <location>
        <begin position="141"/>
        <end position="234"/>
    </location>
</feature>
<dbReference type="InterPro" id="IPR009288">
    <property type="entry name" value="AIG2-like_dom"/>
</dbReference>
<keyword evidence="6" id="KW-1185">Reference proteome</keyword>
<dbReference type="SUPFAM" id="SSF110857">
    <property type="entry name" value="Gamma-glutamyl cyclotransferase-like"/>
    <property type="match status" value="1"/>
</dbReference>
<dbReference type="AlphaFoldDB" id="A0A6A5ZTG0"/>
<dbReference type="CDD" id="cd06661">
    <property type="entry name" value="GGCT_like"/>
    <property type="match status" value="1"/>
</dbReference>
<evidence type="ECO:0000313" key="6">
    <source>
        <dbReference type="Proteomes" id="UP000799770"/>
    </source>
</evidence>
<gene>
    <name evidence="5" type="ORF">BDV96DRAFT_640930</name>
</gene>
<dbReference type="OrthoDB" id="3262926at2759"/>